<dbReference type="OrthoDB" id="1246377at2759"/>
<organism evidence="2 3">
    <name type="scientific">Solanum commersonii</name>
    <name type="common">Commerson's wild potato</name>
    <name type="synonym">Commerson's nightshade</name>
    <dbReference type="NCBI Taxonomy" id="4109"/>
    <lineage>
        <taxon>Eukaryota</taxon>
        <taxon>Viridiplantae</taxon>
        <taxon>Streptophyta</taxon>
        <taxon>Embryophyta</taxon>
        <taxon>Tracheophyta</taxon>
        <taxon>Spermatophyta</taxon>
        <taxon>Magnoliopsida</taxon>
        <taxon>eudicotyledons</taxon>
        <taxon>Gunneridae</taxon>
        <taxon>Pentapetalae</taxon>
        <taxon>asterids</taxon>
        <taxon>lamiids</taxon>
        <taxon>Solanales</taxon>
        <taxon>Solanaceae</taxon>
        <taxon>Solanoideae</taxon>
        <taxon>Solaneae</taxon>
        <taxon>Solanum</taxon>
    </lineage>
</organism>
<dbReference type="PANTHER" id="PTHR31111:SF19">
    <property type="entry name" value="F-BOX DOMAIN-CONTAINING PROTEIN"/>
    <property type="match status" value="1"/>
</dbReference>
<protein>
    <recommendedName>
        <fullName evidence="1">F-box domain-containing protein</fullName>
    </recommendedName>
</protein>
<comment type="caution">
    <text evidence="2">The sequence shown here is derived from an EMBL/GenBank/DDBJ whole genome shotgun (WGS) entry which is preliminary data.</text>
</comment>
<dbReference type="InterPro" id="IPR013187">
    <property type="entry name" value="F-box-assoc_dom_typ3"/>
</dbReference>
<dbReference type="InterPro" id="IPR036047">
    <property type="entry name" value="F-box-like_dom_sf"/>
</dbReference>
<dbReference type="CDD" id="cd22157">
    <property type="entry name" value="F-box_AtFBW1-like"/>
    <property type="match status" value="1"/>
</dbReference>
<evidence type="ECO:0000313" key="3">
    <source>
        <dbReference type="Proteomes" id="UP000824120"/>
    </source>
</evidence>
<dbReference type="Pfam" id="PF08268">
    <property type="entry name" value="FBA_3"/>
    <property type="match status" value="1"/>
</dbReference>
<dbReference type="Gene3D" id="1.20.1280.50">
    <property type="match status" value="1"/>
</dbReference>
<reference evidence="2 3" key="1">
    <citation type="submission" date="2020-09" db="EMBL/GenBank/DDBJ databases">
        <title>De no assembly of potato wild relative species, Solanum commersonii.</title>
        <authorList>
            <person name="Cho K."/>
        </authorList>
    </citation>
    <scope>NUCLEOTIDE SEQUENCE [LARGE SCALE GENOMIC DNA]</scope>
    <source>
        <strain evidence="2">LZ3.2</strain>
        <tissue evidence="2">Leaf</tissue>
    </source>
</reference>
<keyword evidence="3" id="KW-1185">Reference proteome</keyword>
<feature type="domain" description="F-box" evidence="1">
    <location>
        <begin position="30"/>
        <end position="70"/>
    </location>
</feature>
<gene>
    <name evidence="2" type="ORF">H5410_025162</name>
</gene>
<sequence>MEGKKRPPSSLEDAQSNRKRCQTSVVTHGFVDDMVFEILTWVPAKSLMRFKCVSKAWNNLILHDFNFVKLHIARSRDRPLATRLLYEIGLKTPHIPQHYLNATRRVTNNQPPLELFPLQLVGSRNYFDYGEIFICSNHCNGLVCLYNGKDSQGFLYNITTGEIKALPFSLGYTRRGDRPKLYLGYDPATERYKLLRDRIYYKKRPCIKILTLGTNNSWRRICENSPGRLNNMTSGRTFVNGVLYWANPKFNSITYFNLTEEKFGTLSPPERSRVNEIQSALWGKLIVHPREQQPNNCNLVYDEVNKVFTKFDSDPDLMKEKFVVLEAENIEKRTENEKYILATSSLTSTYLVFDYHFWLRYVSRFVENIIPLSFIIDV</sequence>
<proteinExistence type="predicted"/>
<dbReference type="Proteomes" id="UP000824120">
    <property type="component" value="Chromosome 5"/>
</dbReference>
<dbReference type="SUPFAM" id="SSF81383">
    <property type="entry name" value="F-box domain"/>
    <property type="match status" value="1"/>
</dbReference>
<dbReference type="NCBIfam" id="TIGR01640">
    <property type="entry name" value="F_box_assoc_1"/>
    <property type="match status" value="1"/>
</dbReference>
<dbReference type="SMART" id="SM00256">
    <property type="entry name" value="FBOX"/>
    <property type="match status" value="1"/>
</dbReference>
<name>A0A9J5YXR2_SOLCO</name>
<dbReference type="InterPro" id="IPR017451">
    <property type="entry name" value="F-box-assoc_interact_dom"/>
</dbReference>
<dbReference type="Pfam" id="PF00646">
    <property type="entry name" value="F-box"/>
    <property type="match status" value="1"/>
</dbReference>
<dbReference type="AlphaFoldDB" id="A0A9J5YXR2"/>
<dbReference type="EMBL" id="JACXVP010000005">
    <property type="protein sequence ID" value="KAG5603670.1"/>
    <property type="molecule type" value="Genomic_DNA"/>
</dbReference>
<evidence type="ECO:0000313" key="2">
    <source>
        <dbReference type="EMBL" id="KAG5603670.1"/>
    </source>
</evidence>
<dbReference type="InterPro" id="IPR001810">
    <property type="entry name" value="F-box_dom"/>
</dbReference>
<evidence type="ECO:0000259" key="1">
    <source>
        <dbReference type="SMART" id="SM00256"/>
    </source>
</evidence>
<dbReference type="PANTHER" id="PTHR31111">
    <property type="entry name" value="BNAA05G37150D PROTEIN-RELATED"/>
    <property type="match status" value="1"/>
</dbReference>
<accession>A0A9J5YXR2</accession>